<dbReference type="HOGENOM" id="CLU_2896092_0_0_9"/>
<dbReference type="AlphaFoldDB" id="N9WCI7"/>
<evidence type="ECO:0000313" key="3">
    <source>
        <dbReference type="Proteomes" id="UP000013097"/>
    </source>
</evidence>
<evidence type="ECO:0000313" key="2">
    <source>
        <dbReference type="EMBL" id="ENZ00696.1"/>
    </source>
</evidence>
<keyword evidence="1" id="KW-0812">Transmembrane</keyword>
<reference evidence="2 3" key="1">
    <citation type="submission" date="2013-01" db="EMBL/GenBank/DDBJ databases">
        <title>The Genome Sequence of Clostridium colicanis 209318.</title>
        <authorList>
            <consortium name="The Broad Institute Genome Sequencing Platform"/>
            <person name="Earl A."/>
            <person name="Ward D."/>
            <person name="Feldgarden M."/>
            <person name="Gevers D."/>
            <person name="Courvalin P."/>
            <person name="Lambert T."/>
            <person name="Walker B."/>
            <person name="Young S.K."/>
            <person name="Zeng Q."/>
            <person name="Gargeya S."/>
            <person name="Fitzgerald M."/>
            <person name="Haas B."/>
            <person name="Abouelleil A."/>
            <person name="Alvarado L."/>
            <person name="Arachchi H.M."/>
            <person name="Berlin A.M."/>
            <person name="Chapman S.B."/>
            <person name="Dewar J."/>
            <person name="Goldberg J."/>
            <person name="Griggs A."/>
            <person name="Gujja S."/>
            <person name="Hansen M."/>
            <person name="Howarth C."/>
            <person name="Imamovic A."/>
            <person name="Larimer J."/>
            <person name="McCowan C."/>
            <person name="Murphy C."/>
            <person name="Neiman D."/>
            <person name="Pearson M."/>
            <person name="Priest M."/>
            <person name="Roberts A."/>
            <person name="Saif S."/>
            <person name="Shea T."/>
            <person name="Sisk P."/>
            <person name="Sykes S."/>
            <person name="Wortman J."/>
            <person name="Nusbaum C."/>
            <person name="Birren B."/>
        </authorList>
    </citation>
    <scope>NUCLEOTIDE SEQUENCE [LARGE SCALE GENOMIC DNA]</scope>
    <source>
        <strain evidence="2 3">209318</strain>
    </source>
</reference>
<proteinExistence type="predicted"/>
<protein>
    <submittedName>
        <fullName evidence="2">Uncharacterized protein</fullName>
    </submittedName>
</protein>
<feature type="transmembrane region" description="Helical" evidence="1">
    <location>
        <begin position="40"/>
        <end position="58"/>
    </location>
</feature>
<organism evidence="2 3">
    <name type="scientific">Clostridium thermobutyricum</name>
    <dbReference type="NCBI Taxonomy" id="29372"/>
    <lineage>
        <taxon>Bacteria</taxon>
        <taxon>Bacillati</taxon>
        <taxon>Bacillota</taxon>
        <taxon>Clostridia</taxon>
        <taxon>Eubacteriales</taxon>
        <taxon>Clostridiaceae</taxon>
        <taxon>Clostridium</taxon>
    </lineage>
</organism>
<dbReference type="Proteomes" id="UP000013097">
    <property type="component" value="Unassembled WGS sequence"/>
</dbReference>
<keyword evidence="1" id="KW-0472">Membrane</keyword>
<evidence type="ECO:0000256" key="1">
    <source>
        <dbReference type="SAM" id="Phobius"/>
    </source>
</evidence>
<keyword evidence="1" id="KW-1133">Transmembrane helix</keyword>
<feature type="transmembrane region" description="Helical" evidence="1">
    <location>
        <begin position="15"/>
        <end position="34"/>
    </location>
</feature>
<comment type="caution">
    <text evidence="2">The sequence shown here is derived from an EMBL/GenBank/DDBJ whole genome shotgun (WGS) entry which is preliminary data.</text>
</comment>
<keyword evidence="3" id="KW-1185">Reference proteome</keyword>
<name>N9WCI7_9CLOT</name>
<gene>
    <name evidence="2" type="ORF">HMPREF1092_02348</name>
</gene>
<accession>N9WCI7</accession>
<sequence length="62" mass="6997">MMKKSNINNEEKKGLRFFEVLSAIASCGFAVVGIFKEGNYWPLVVLCLAISLFCNYIGDFKE</sequence>
<dbReference type="PATRIC" id="fig|999411.4.peg.2301"/>
<dbReference type="EMBL" id="AGYT01000012">
    <property type="protein sequence ID" value="ENZ00696.1"/>
    <property type="molecule type" value="Genomic_DNA"/>
</dbReference>